<accession>A0A672JZ41</accession>
<feature type="region of interest" description="Disordered" evidence="1">
    <location>
        <begin position="83"/>
        <end position="124"/>
    </location>
</feature>
<evidence type="ECO:0000313" key="3">
    <source>
        <dbReference type="Proteomes" id="UP000472262"/>
    </source>
</evidence>
<evidence type="ECO:0000256" key="1">
    <source>
        <dbReference type="SAM" id="MobiDB-lite"/>
    </source>
</evidence>
<dbReference type="Proteomes" id="UP000472262">
    <property type="component" value="Unassembled WGS sequence"/>
</dbReference>
<organism evidence="2 3">
    <name type="scientific">Sinocyclocheilus grahami</name>
    <name type="common">Dianchi golden-line fish</name>
    <name type="synonym">Barbus grahami</name>
    <dbReference type="NCBI Taxonomy" id="75366"/>
    <lineage>
        <taxon>Eukaryota</taxon>
        <taxon>Metazoa</taxon>
        <taxon>Chordata</taxon>
        <taxon>Craniata</taxon>
        <taxon>Vertebrata</taxon>
        <taxon>Euteleostomi</taxon>
        <taxon>Actinopterygii</taxon>
        <taxon>Neopterygii</taxon>
        <taxon>Teleostei</taxon>
        <taxon>Ostariophysi</taxon>
        <taxon>Cypriniformes</taxon>
        <taxon>Cyprinidae</taxon>
        <taxon>Cyprininae</taxon>
        <taxon>Sinocyclocheilus</taxon>
    </lineage>
</organism>
<name>A0A672JZ41_SINGR</name>
<feature type="compositionally biased region" description="Low complexity" evidence="1">
    <location>
        <begin position="83"/>
        <end position="105"/>
    </location>
</feature>
<dbReference type="AlphaFoldDB" id="A0A672JZ41"/>
<dbReference type="InParanoid" id="A0A672JZ41"/>
<keyword evidence="3" id="KW-1185">Reference proteome</keyword>
<evidence type="ECO:0000313" key="2">
    <source>
        <dbReference type="Ensembl" id="ENSSGRP00000003048.1"/>
    </source>
</evidence>
<proteinExistence type="predicted"/>
<reference evidence="2" key="2">
    <citation type="submission" date="2025-09" db="UniProtKB">
        <authorList>
            <consortium name="Ensembl"/>
        </authorList>
    </citation>
    <scope>IDENTIFICATION</scope>
</reference>
<protein>
    <submittedName>
        <fullName evidence="2">Uncharacterized protein</fullName>
    </submittedName>
</protein>
<dbReference type="Ensembl" id="ENSSGRT00000003317.1">
    <property type="protein sequence ID" value="ENSSGRP00000003048.1"/>
    <property type="gene ID" value="ENSSGRG00000001928.1"/>
</dbReference>
<sequence length="124" mass="13662">MDIRNTFLVFQLCEICFHERPEPDLICPHELISLLVTSVLARKKAIMDMFQTGKAKKDLFATKCVGLDICMFSEEAILPYNKPSFPSPGGHSSSGTASSKGSTGPRKGEGTRGQHQRSNTDEPF</sequence>
<reference evidence="2" key="1">
    <citation type="submission" date="2025-08" db="UniProtKB">
        <authorList>
            <consortium name="Ensembl"/>
        </authorList>
    </citation>
    <scope>IDENTIFICATION</scope>
</reference>